<comment type="caution">
    <text evidence="2">The sequence shown here is derived from an EMBL/GenBank/DDBJ whole genome shotgun (WGS) entry which is preliminary data.</text>
</comment>
<organism evidence="2">
    <name type="scientific">mine drainage metagenome</name>
    <dbReference type="NCBI Taxonomy" id="410659"/>
    <lineage>
        <taxon>unclassified sequences</taxon>
        <taxon>metagenomes</taxon>
        <taxon>ecological metagenomes</taxon>
    </lineage>
</organism>
<evidence type="ECO:0000256" key="1">
    <source>
        <dbReference type="SAM" id="MobiDB-lite"/>
    </source>
</evidence>
<sequence>MAPVAGLKSTKLSELGDACKLAAQCMRGSPEPPGLPLNHNDNYERLIPAQESRPKPPPPGTGVLG</sequence>
<gene>
    <name evidence="2" type="ORF">GALL_103870</name>
</gene>
<dbReference type="AlphaFoldDB" id="A0A1J5T0Q1"/>
<feature type="region of interest" description="Disordered" evidence="1">
    <location>
        <begin position="29"/>
        <end position="65"/>
    </location>
</feature>
<name>A0A1J5T0Q1_9ZZZZ</name>
<reference evidence="2" key="1">
    <citation type="submission" date="2016-10" db="EMBL/GenBank/DDBJ databases">
        <title>Sequence of Gallionella enrichment culture.</title>
        <authorList>
            <person name="Poehlein A."/>
            <person name="Muehling M."/>
            <person name="Daniel R."/>
        </authorList>
    </citation>
    <scope>NUCLEOTIDE SEQUENCE</scope>
</reference>
<dbReference type="EMBL" id="MLJW01000037">
    <property type="protein sequence ID" value="OIR07428.1"/>
    <property type="molecule type" value="Genomic_DNA"/>
</dbReference>
<feature type="compositionally biased region" description="Pro residues" evidence="1">
    <location>
        <begin position="55"/>
        <end position="65"/>
    </location>
</feature>
<accession>A0A1J5T0Q1</accession>
<proteinExistence type="predicted"/>
<protein>
    <submittedName>
        <fullName evidence="2">Uncharacterized protein</fullName>
    </submittedName>
</protein>
<evidence type="ECO:0000313" key="2">
    <source>
        <dbReference type="EMBL" id="OIR07428.1"/>
    </source>
</evidence>